<proteinExistence type="predicted"/>
<accession>A0AAE1SZ01</accession>
<comment type="caution">
    <text evidence="2">The sequence shown here is derived from an EMBL/GenBank/DDBJ whole genome shotgun (WGS) entry which is preliminary data.</text>
</comment>
<dbReference type="Proteomes" id="UP001291623">
    <property type="component" value="Unassembled WGS sequence"/>
</dbReference>
<feature type="domain" description="DUF7026" evidence="1">
    <location>
        <begin position="72"/>
        <end position="121"/>
    </location>
</feature>
<sequence length="169" mass="19734">MALRIHILYPNRFPSQSAKFNTNWIPSMYTLKNSPKFQKISCTNNDNDMSDLELALDFATEVGKMNTQMLQKEEALKKSKELLFVEFCNYTGLKSEEMKKKWKKLSDEEKWVMIKSFVIEWGAHFHPLSARSVKELVDEYLVENTPDSTSSPFFPGLKKWMGFSQDDNE</sequence>
<evidence type="ECO:0000313" key="2">
    <source>
        <dbReference type="EMBL" id="KAK4378544.1"/>
    </source>
</evidence>
<dbReference type="EMBL" id="JAVYJV010000001">
    <property type="protein sequence ID" value="KAK4378544.1"/>
    <property type="molecule type" value="Genomic_DNA"/>
</dbReference>
<protein>
    <recommendedName>
        <fullName evidence="1">DUF7026 domain-containing protein</fullName>
    </recommendedName>
</protein>
<keyword evidence="3" id="KW-1185">Reference proteome</keyword>
<dbReference type="InterPro" id="IPR054290">
    <property type="entry name" value="DUF7026"/>
</dbReference>
<organism evidence="2 3">
    <name type="scientific">Anisodus tanguticus</name>
    <dbReference type="NCBI Taxonomy" id="243964"/>
    <lineage>
        <taxon>Eukaryota</taxon>
        <taxon>Viridiplantae</taxon>
        <taxon>Streptophyta</taxon>
        <taxon>Embryophyta</taxon>
        <taxon>Tracheophyta</taxon>
        <taxon>Spermatophyta</taxon>
        <taxon>Magnoliopsida</taxon>
        <taxon>eudicotyledons</taxon>
        <taxon>Gunneridae</taxon>
        <taxon>Pentapetalae</taxon>
        <taxon>asterids</taxon>
        <taxon>lamiids</taxon>
        <taxon>Solanales</taxon>
        <taxon>Solanaceae</taxon>
        <taxon>Solanoideae</taxon>
        <taxon>Hyoscyameae</taxon>
        <taxon>Anisodus</taxon>
    </lineage>
</organism>
<dbReference type="Pfam" id="PF22950">
    <property type="entry name" value="DUF7026"/>
    <property type="match status" value="1"/>
</dbReference>
<evidence type="ECO:0000313" key="3">
    <source>
        <dbReference type="Proteomes" id="UP001291623"/>
    </source>
</evidence>
<dbReference type="AlphaFoldDB" id="A0AAE1SZ01"/>
<evidence type="ECO:0000259" key="1">
    <source>
        <dbReference type="Pfam" id="PF22950"/>
    </source>
</evidence>
<gene>
    <name evidence="2" type="ORF">RND71_000406</name>
</gene>
<name>A0AAE1SZ01_9SOLA</name>
<reference evidence="2" key="1">
    <citation type="submission" date="2023-12" db="EMBL/GenBank/DDBJ databases">
        <title>Genome assembly of Anisodus tanguticus.</title>
        <authorList>
            <person name="Wang Y.-J."/>
        </authorList>
    </citation>
    <scope>NUCLEOTIDE SEQUENCE</scope>
    <source>
        <strain evidence="2">KB-2021</strain>
        <tissue evidence="2">Leaf</tissue>
    </source>
</reference>